<feature type="domain" description="BTB" evidence="1">
    <location>
        <begin position="64"/>
        <end position="129"/>
    </location>
</feature>
<dbReference type="PROSITE" id="PS50097">
    <property type="entry name" value="BTB"/>
    <property type="match status" value="1"/>
</dbReference>
<dbReference type="Gene3D" id="3.30.710.10">
    <property type="entry name" value="Potassium Channel Kv1.1, Chain A"/>
    <property type="match status" value="1"/>
</dbReference>
<dbReference type="STRING" id="27342.A0A0H2SK72"/>
<sequence length="407" mass="45576">MGQLPGHKRERSAPVKDILRRVKSTRNRMEGSAVAKQVDEETRQVQVETSEEELVHSDPWFSDGNIVLRTQGLAFKVHRGQLERHSDVFRGIFSIPQPADIPLSEGIPILDLHDSADDLRCFLRALYDGLYYKNLSANDFSVISSVMRISTKYLFDHLQERSASRLSMDWPNTLAGWDSRELEAMDALGRYNPRTRFAQPIYVINFAREVGHLNILPSAFYDLCRYSPSKIIEGAPLLPAPEIVSSMSTVSQAGQEGQSPDGVMNVLLSPSDARLVLLGRESAQRAAASFIEDELSSRSIAADCHNREREGGRVCRESFYFIMLNLLRAVGGIAHGRECDPLYTLTQAVEMTSRSDFSDGLQLCSLKICAACKLDFAHSVALGREQIWSKIPSWFGMEDFTGKEIKV</sequence>
<dbReference type="OrthoDB" id="3220652at2759"/>
<evidence type="ECO:0000313" key="2">
    <source>
        <dbReference type="EMBL" id="KLO17471.1"/>
    </source>
</evidence>
<dbReference type="InterPro" id="IPR000210">
    <property type="entry name" value="BTB/POZ_dom"/>
</dbReference>
<dbReference type="SUPFAM" id="SSF54695">
    <property type="entry name" value="POZ domain"/>
    <property type="match status" value="1"/>
</dbReference>
<gene>
    <name evidence="2" type="ORF">SCHPADRAFT_925803</name>
</gene>
<dbReference type="InParanoid" id="A0A0H2SK72"/>
<protein>
    <recommendedName>
        <fullName evidence="1">BTB domain-containing protein</fullName>
    </recommendedName>
</protein>
<dbReference type="EMBL" id="KQ085904">
    <property type="protein sequence ID" value="KLO17471.1"/>
    <property type="molecule type" value="Genomic_DNA"/>
</dbReference>
<accession>A0A0H2SK72</accession>
<name>A0A0H2SK72_9AGAM</name>
<evidence type="ECO:0000313" key="3">
    <source>
        <dbReference type="Proteomes" id="UP000053477"/>
    </source>
</evidence>
<evidence type="ECO:0000259" key="1">
    <source>
        <dbReference type="PROSITE" id="PS50097"/>
    </source>
</evidence>
<dbReference type="InterPro" id="IPR011333">
    <property type="entry name" value="SKP1/BTB/POZ_sf"/>
</dbReference>
<dbReference type="Proteomes" id="UP000053477">
    <property type="component" value="Unassembled WGS sequence"/>
</dbReference>
<proteinExistence type="predicted"/>
<organism evidence="2 3">
    <name type="scientific">Schizopora paradoxa</name>
    <dbReference type="NCBI Taxonomy" id="27342"/>
    <lineage>
        <taxon>Eukaryota</taxon>
        <taxon>Fungi</taxon>
        <taxon>Dikarya</taxon>
        <taxon>Basidiomycota</taxon>
        <taxon>Agaricomycotina</taxon>
        <taxon>Agaricomycetes</taxon>
        <taxon>Hymenochaetales</taxon>
        <taxon>Schizoporaceae</taxon>
        <taxon>Schizopora</taxon>
    </lineage>
</organism>
<reference evidence="2 3" key="1">
    <citation type="submission" date="2015-04" db="EMBL/GenBank/DDBJ databases">
        <title>Complete genome sequence of Schizopora paradoxa KUC8140, a cosmopolitan wood degrader in East Asia.</title>
        <authorList>
            <consortium name="DOE Joint Genome Institute"/>
            <person name="Min B."/>
            <person name="Park H."/>
            <person name="Jang Y."/>
            <person name="Kim J.-J."/>
            <person name="Kim K.H."/>
            <person name="Pangilinan J."/>
            <person name="Lipzen A."/>
            <person name="Riley R."/>
            <person name="Grigoriev I.V."/>
            <person name="Spatafora J.W."/>
            <person name="Choi I.-G."/>
        </authorList>
    </citation>
    <scope>NUCLEOTIDE SEQUENCE [LARGE SCALE GENOMIC DNA]</scope>
    <source>
        <strain evidence="2 3">KUC8140</strain>
    </source>
</reference>
<keyword evidence="3" id="KW-1185">Reference proteome</keyword>
<dbReference type="AlphaFoldDB" id="A0A0H2SK72"/>